<dbReference type="AlphaFoldDB" id="A0A2V1CZW2"/>
<accession>A0A2V1CZW2</accession>
<gene>
    <name evidence="1" type="ORF">DM02DRAFT_664131</name>
</gene>
<dbReference type="EMBL" id="KZ805899">
    <property type="protein sequence ID" value="PVH91302.1"/>
    <property type="molecule type" value="Genomic_DNA"/>
</dbReference>
<organism evidence="1 2">
    <name type="scientific">Periconia macrospinosa</name>
    <dbReference type="NCBI Taxonomy" id="97972"/>
    <lineage>
        <taxon>Eukaryota</taxon>
        <taxon>Fungi</taxon>
        <taxon>Dikarya</taxon>
        <taxon>Ascomycota</taxon>
        <taxon>Pezizomycotina</taxon>
        <taxon>Dothideomycetes</taxon>
        <taxon>Pleosporomycetidae</taxon>
        <taxon>Pleosporales</taxon>
        <taxon>Massarineae</taxon>
        <taxon>Periconiaceae</taxon>
        <taxon>Periconia</taxon>
    </lineage>
</organism>
<dbReference type="Proteomes" id="UP000244855">
    <property type="component" value="Unassembled WGS sequence"/>
</dbReference>
<reference evidence="1 2" key="1">
    <citation type="journal article" date="2018" name="Sci. Rep.">
        <title>Comparative genomics provides insights into the lifestyle and reveals functional heterogeneity of dark septate endophytic fungi.</title>
        <authorList>
            <person name="Knapp D.G."/>
            <person name="Nemeth J.B."/>
            <person name="Barry K."/>
            <person name="Hainaut M."/>
            <person name="Henrissat B."/>
            <person name="Johnson J."/>
            <person name="Kuo A."/>
            <person name="Lim J.H.P."/>
            <person name="Lipzen A."/>
            <person name="Nolan M."/>
            <person name="Ohm R.A."/>
            <person name="Tamas L."/>
            <person name="Grigoriev I.V."/>
            <person name="Spatafora J.W."/>
            <person name="Nagy L.G."/>
            <person name="Kovacs G.M."/>
        </authorList>
    </citation>
    <scope>NUCLEOTIDE SEQUENCE [LARGE SCALE GENOMIC DNA]</scope>
    <source>
        <strain evidence="1 2">DSE2036</strain>
    </source>
</reference>
<proteinExistence type="predicted"/>
<evidence type="ECO:0000313" key="1">
    <source>
        <dbReference type="EMBL" id="PVH91302.1"/>
    </source>
</evidence>
<name>A0A2V1CZW2_9PLEO</name>
<sequence length="172" mass="19667">MNCGLRLLLYYKALDHVFQAAIHYALQDIGAGRIHNAQAQLQLLESLIDRKTIRDKNSDALIPEIVSLAARAPMQALRLLRYVLPRTNLPETMRSDIAGIISQCTIQFVHKGDWWEAKETLESLRLLESNKPIPKKNIFRVLEAIRVCTDRAFWRGDIQHVKNLTELVSSLP</sequence>
<evidence type="ECO:0000313" key="2">
    <source>
        <dbReference type="Proteomes" id="UP000244855"/>
    </source>
</evidence>
<protein>
    <submittedName>
        <fullName evidence="1">Uncharacterized protein</fullName>
    </submittedName>
</protein>
<keyword evidence="2" id="KW-1185">Reference proteome</keyword>